<sequence>MTERDGKPHFVTAAQSAILRRMADGGTLTRSLAGERMGSLLEDPFTVFDDVSPRLLLAAGFVELVRLGRLRDDRANVYRITAAGRAVLKPGP</sequence>
<dbReference type="RefSeq" id="WP_282587318.1">
    <property type="nucleotide sequence ID" value="NZ_JAMOIM010000019.1"/>
</dbReference>
<dbReference type="AlphaFoldDB" id="A0AA41Z164"/>
<comment type="caution">
    <text evidence="1">The sequence shown here is derived from an EMBL/GenBank/DDBJ whole genome shotgun (WGS) entry which is preliminary data.</text>
</comment>
<accession>A0AA41Z164</accession>
<protein>
    <submittedName>
        <fullName evidence="1">Uncharacterized protein</fullName>
    </submittedName>
</protein>
<name>A0AA41Z164_9HYPH</name>
<organism evidence="1 2">
    <name type="scientific">Lichenifustis flavocetrariae</name>
    <dbReference type="NCBI Taxonomy" id="2949735"/>
    <lineage>
        <taxon>Bacteria</taxon>
        <taxon>Pseudomonadati</taxon>
        <taxon>Pseudomonadota</taxon>
        <taxon>Alphaproteobacteria</taxon>
        <taxon>Hyphomicrobiales</taxon>
        <taxon>Lichenihabitantaceae</taxon>
        <taxon>Lichenifustis</taxon>
    </lineage>
</organism>
<reference evidence="1" key="1">
    <citation type="submission" date="2022-05" db="EMBL/GenBank/DDBJ databases">
        <authorList>
            <person name="Pankratov T."/>
        </authorList>
    </citation>
    <scope>NUCLEOTIDE SEQUENCE</scope>
    <source>
        <strain evidence="1">BP6-180914</strain>
    </source>
</reference>
<evidence type="ECO:0000313" key="2">
    <source>
        <dbReference type="Proteomes" id="UP001165667"/>
    </source>
</evidence>
<gene>
    <name evidence="1" type="ORF">M8523_23375</name>
</gene>
<evidence type="ECO:0000313" key="1">
    <source>
        <dbReference type="EMBL" id="MCW6510950.1"/>
    </source>
</evidence>
<dbReference type="EMBL" id="JAMOIM010000019">
    <property type="protein sequence ID" value="MCW6510950.1"/>
    <property type="molecule type" value="Genomic_DNA"/>
</dbReference>
<proteinExistence type="predicted"/>
<keyword evidence="2" id="KW-1185">Reference proteome</keyword>
<dbReference type="Proteomes" id="UP001165667">
    <property type="component" value="Unassembled WGS sequence"/>
</dbReference>